<keyword evidence="2" id="KW-0472">Membrane</keyword>
<reference evidence="4 5" key="1">
    <citation type="submission" date="2019-02" db="EMBL/GenBank/DDBJ databases">
        <title>Deep-cultivation of Planctomycetes and their phenomic and genomic characterization uncovers novel biology.</title>
        <authorList>
            <person name="Wiegand S."/>
            <person name="Jogler M."/>
            <person name="Boedeker C."/>
            <person name="Pinto D."/>
            <person name="Vollmers J."/>
            <person name="Rivas-Marin E."/>
            <person name="Kohn T."/>
            <person name="Peeters S.H."/>
            <person name="Heuer A."/>
            <person name="Rast P."/>
            <person name="Oberbeckmann S."/>
            <person name="Bunk B."/>
            <person name="Jeske O."/>
            <person name="Meyerdierks A."/>
            <person name="Storesund J.E."/>
            <person name="Kallscheuer N."/>
            <person name="Luecker S."/>
            <person name="Lage O.M."/>
            <person name="Pohl T."/>
            <person name="Merkel B.J."/>
            <person name="Hornburger P."/>
            <person name="Mueller R.-W."/>
            <person name="Bruemmer F."/>
            <person name="Labrenz M."/>
            <person name="Spormann A.M."/>
            <person name="Op den Camp H."/>
            <person name="Overmann J."/>
            <person name="Amann R."/>
            <person name="Jetten M.S.M."/>
            <person name="Mascher T."/>
            <person name="Medema M.H."/>
            <person name="Devos D.P."/>
            <person name="Kaster A.-K."/>
            <person name="Ovreas L."/>
            <person name="Rohde M."/>
            <person name="Galperin M.Y."/>
            <person name="Jogler C."/>
        </authorList>
    </citation>
    <scope>NUCLEOTIDE SEQUENCE [LARGE SCALE GENOMIC DNA]</scope>
    <source>
        <strain evidence="4 5">KS4</strain>
    </source>
</reference>
<gene>
    <name evidence="4" type="ORF">KS4_25430</name>
</gene>
<accession>A0A517YW70</accession>
<dbReference type="PANTHER" id="PTHR33371">
    <property type="entry name" value="INTERMEMBRANE PHOSPHOLIPID TRANSPORT SYSTEM BINDING PROTEIN MLAD-RELATED"/>
    <property type="match status" value="1"/>
</dbReference>
<name>A0A517YW70_9BACT</name>
<dbReference type="AlphaFoldDB" id="A0A517YW70"/>
<organism evidence="4 5">
    <name type="scientific">Poriferisphaera corsica</name>
    <dbReference type="NCBI Taxonomy" id="2528020"/>
    <lineage>
        <taxon>Bacteria</taxon>
        <taxon>Pseudomonadati</taxon>
        <taxon>Planctomycetota</taxon>
        <taxon>Phycisphaerae</taxon>
        <taxon>Phycisphaerales</taxon>
        <taxon>Phycisphaeraceae</taxon>
        <taxon>Poriferisphaera</taxon>
    </lineage>
</organism>
<feature type="domain" description="Mce/MlaD" evidence="3">
    <location>
        <begin position="38"/>
        <end position="112"/>
    </location>
</feature>
<feature type="coiled-coil region" evidence="1">
    <location>
        <begin position="249"/>
        <end position="335"/>
    </location>
</feature>
<proteinExistence type="predicted"/>
<evidence type="ECO:0000259" key="3">
    <source>
        <dbReference type="Pfam" id="PF02470"/>
    </source>
</evidence>
<keyword evidence="2" id="KW-0812">Transmembrane</keyword>
<keyword evidence="1" id="KW-0175">Coiled coil</keyword>
<dbReference type="OrthoDB" id="260338at2"/>
<dbReference type="RefSeq" id="WP_145078336.1">
    <property type="nucleotide sequence ID" value="NZ_CP036425.1"/>
</dbReference>
<dbReference type="Pfam" id="PF02470">
    <property type="entry name" value="MlaD"/>
    <property type="match status" value="1"/>
</dbReference>
<dbReference type="EMBL" id="CP036425">
    <property type="protein sequence ID" value="QDU34473.1"/>
    <property type="molecule type" value="Genomic_DNA"/>
</dbReference>
<evidence type="ECO:0000256" key="1">
    <source>
        <dbReference type="SAM" id="Coils"/>
    </source>
</evidence>
<dbReference type="InterPro" id="IPR052336">
    <property type="entry name" value="MlaD_Phospholipid_Transporter"/>
</dbReference>
<protein>
    <submittedName>
        <fullName evidence="4">Mce related protein</fullName>
    </submittedName>
</protein>
<dbReference type="InterPro" id="IPR003399">
    <property type="entry name" value="Mce/MlaD"/>
</dbReference>
<dbReference type="KEGG" id="pcor:KS4_25430"/>
<keyword evidence="5" id="KW-1185">Reference proteome</keyword>
<feature type="transmembrane region" description="Helical" evidence="2">
    <location>
        <begin position="7"/>
        <end position="31"/>
    </location>
</feature>
<evidence type="ECO:0000256" key="2">
    <source>
        <dbReference type="SAM" id="Phobius"/>
    </source>
</evidence>
<sequence length="341" mass="37200">MKDRFRNIAVGFTALGGVLGLMVLLLLFGWLPEILQPGYLLTIKASSASGISVDSNVYLEGIAIGKVRKITLQPPPGTGVDILCKIDDKYHLPEGIEVSIPKSLLSGSGSISFSRAKLEDYTDNTPMLALDGSAVIIATESSPFAQLTGQLNTMLKEPLDKFTNVADHITELSDTWNQLGQNLSKLSQFESLTDVDDGKAVGNLATVLQRADSRLKQFKTVLSGIDSYVNDKEIHENFTQTVANARDLTANANQTVTDVKADIAQLKNRYILLADDLSKTVNTLQDTLEEAKEGKGTVGQLLANPALYNNMNDASERLRAAMRELQILFEKWNTEGIELNL</sequence>
<evidence type="ECO:0000313" key="5">
    <source>
        <dbReference type="Proteomes" id="UP000317369"/>
    </source>
</evidence>
<dbReference type="PANTHER" id="PTHR33371:SF4">
    <property type="entry name" value="INTERMEMBRANE PHOSPHOLIPID TRANSPORT SYSTEM BINDING PROTEIN MLAD"/>
    <property type="match status" value="1"/>
</dbReference>
<evidence type="ECO:0000313" key="4">
    <source>
        <dbReference type="EMBL" id="QDU34473.1"/>
    </source>
</evidence>
<keyword evidence="2" id="KW-1133">Transmembrane helix</keyword>
<dbReference type="Proteomes" id="UP000317369">
    <property type="component" value="Chromosome"/>
</dbReference>